<comment type="caution">
    <text evidence="1">The sequence shown here is derived from an EMBL/GenBank/DDBJ whole genome shotgun (WGS) entry which is preliminary data.</text>
</comment>
<gene>
    <name evidence="1" type="ORF">HEB94_001617</name>
</gene>
<organism evidence="1 2">
    <name type="scientific">Actinopolymorpha pittospori</name>
    <dbReference type="NCBI Taxonomy" id="648752"/>
    <lineage>
        <taxon>Bacteria</taxon>
        <taxon>Bacillati</taxon>
        <taxon>Actinomycetota</taxon>
        <taxon>Actinomycetes</taxon>
        <taxon>Propionibacteriales</taxon>
        <taxon>Actinopolymorphaceae</taxon>
        <taxon>Actinopolymorpha</taxon>
    </lineage>
</organism>
<evidence type="ECO:0000313" key="1">
    <source>
        <dbReference type="EMBL" id="MBE1604769.1"/>
    </source>
</evidence>
<evidence type="ECO:0000313" key="2">
    <source>
        <dbReference type="Proteomes" id="UP000638648"/>
    </source>
</evidence>
<reference evidence="1" key="1">
    <citation type="submission" date="2020-10" db="EMBL/GenBank/DDBJ databases">
        <title>Sequencing the genomes of 1000 actinobacteria strains.</title>
        <authorList>
            <person name="Klenk H.-P."/>
        </authorList>
    </citation>
    <scope>NUCLEOTIDE SEQUENCE</scope>
    <source>
        <strain evidence="1">DSM 45354</strain>
    </source>
</reference>
<protein>
    <submittedName>
        <fullName evidence="1">Uncharacterized protein</fullName>
    </submittedName>
</protein>
<dbReference type="Proteomes" id="UP000638648">
    <property type="component" value="Unassembled WGS sequence"/>
</dbReference>
<keyword evidence="2" id="KW-1185">Reference proteome</keyword>
<accession>A0A927MRH3</accession>
<dbReference type="AlphaFoldDB" id="A0A927MRH3"/>
<dbReference type="EMBL" id="JADBEM010000001">
    <property type="protein sequence ID" value="MBE1604769.1"/>
    <property type="molecule type" value="Genomic_DNA"/>
</dbReference>
<name>A0A927MRH3_9ACTN</name>
<sequence length="51" mass="5596">MTRTFKAQSADVTMMFPALGAHYPPAQRITDDPYAIAMLSPGVRLAVQAMR</sequence>
<proteinExistence type="predicted"/>
<dbReference type="RefSeq" id="WP_192749241.1">
    <property type="nucleotide sequence ID" value="NZ_BAABJL010000114.1"/>
</dbReference>